<keyword evidence="5 7" id="KW-0949">S-adenosyl-L-methionine</keyword>
<dbReference type="InterPro" id="IPR012327">
    <property type="entry name" value="MeTrfase_D12"/>
</dbReference>
<dbReference type="Proteomes" id="UP000234562">
    <property type="component" value="Plasmid pFAM8105"/>
</dbReference>
<evidence type="ECO:0000256" key="6">
    <source>
        <dbReference type="ARBA" id="ARBA00047942"/>
    </source>
</evidence>
<dbReference type="Pfam" id="PF02086">
    <property type="entry name" value="MethyltransfD12"/>
    <property type="match status" value="2"/>
</dbReference>
<dbReference type="EC" id="2.1.1.72" evidence="2 7"/>
<dbReference type="InterPro" id="IPR012186">
    <property type="entry name" value="Ade-mod_methylase_MStsI"/>
</dbReference>
<comment type="catalytic activity">
    <reaction evidence="6 7">
        <text>a 2'-deoxyadenosine in DNA + S-adenosyl-L-methionine = an N(6)-methyl-2'-deoxyadenosine in DNA + S-adenosyl-L-homocysteine + H(+)</text>
        <dbReference type="Rhea" id="RHEA:15197"/>
        <dbReference type="Rhea" id="RHEA-COMP:12418"/>
        <dbReference type="Rhea" id="RHEA-COMP:12419"/>
        <dbReference type="ChEBI" id="CHEBI:15378"/>
        <dbReference type="ChEBI" id="CHEBI:57856"/>
        <dbReference type="ChEBI" id="CHEBI:59789"/>
        <dbReference type="ChEBI" id="CHEBI:90615"/>
        <dbReference type="ChEBI" id="CHEBI:90616"/>
        <dbReference type="EC" id="2.1.1.72"/>
    </reaction>
</comment>
<dbReference type="PRINTS" id="PR00505">
    <property type="entry name" value="D12N6MTFRASE"/>
</dbReference>
<keyword evidence="3 7" id="KW-0489">Methyltransferase</keyword>
<dbReference type="GO" id="GO:1904047">
    <property type="term" value="F:S-adenosyl-L-methionine binding"/>
    <property type="evidence" value="ECO:0007669"/>
    <property type="project" value="TreeGrafter"/>
</dbReference>
<dbReference type="InterPro" id="IPR029063">
    <property type="entry name" value="SAM-dependent_MTases_sf"/>
</dbReference>
<proteinExistence type="inferred from homology"/>
<evidence type="ECO:0000256" key="7">
    <source>
        <dbReference type="RuleBase" id="RU361257"/>
    </source>
</evidence>
<dbReference type="GO" id="GO:0043565">
    <property type="term" value="F:sequence-specific DNA binding"/>
    <property type="evidence" value="ECO:0007669"/>
    <property type="project" value="TreeGrafter"/>
</dbReference>
<dbReference type="InterPro" id="IPR023095">
    <property type="entry name" value="Ade_MeTrfase_dom_2"/>
</dbReference>
<evidence type="ECO:0000256" key="3">
    <source>
        <dbReference type="ARBA" id="ARBA00022603"/>
    </source>
</evidence>
<evidence type="ECO:0000313" key="9">
    <source>
        <dbReference type="Proteomes" id="UP000234562"/>
    </source>
</evidence>
<dbReference type="PANTHER" id="PTHR30481">
    <property type="entry name" value="DNA ADENINE METHYLASE"/>
    <property type="match status" value="1"/>
</dbReference>
<dbReference type="GO" id="GO:0009007">
    <property type="term" value="F:site-specific DNA-methyltransferase (adenine-specific) activity"/>
    <property type="evidence" value="ECO:0007669"/>
    <property type="project" value="UniProtKB-UniRule"/>
</dbReference>
<evidence type="ECO:0000313" key="8">
    <source>
        <dbReference type="EMBL" id="AUI75291.1"/>
    </source>
</evidence>
<accession>A0AAU8XWX4</accession>
<comment type="similarity">
    <text evidence="1 7">Belongs to the N(4)/N(6)-methyltransferase family.</text>
</comment>
<keyword evidence="4 7" id="KW-0808">Transferase</keyword>
<dbReference type="PANTHER" id="PTHR30481:SF3">
    <property type="entry name" value="DNA ADENINE METHYLASE"/>
    <property type="match status" value="1"/>
</dbReference>
<gene>
    <name evidence="8" type="ORF">Lh8105_11105</name>
</gene>
<dbReference type="PIRSF" id="PIRSF036638">
    <property type="entry name" value="M_m6A_StsI"/>
    <property type="match status" value="1"/>
</dbReference>
<sequence>MRFIGSKKNIVPKIEEIISKHTTGKERTFLDLFAGSNSVGDYFSNKYKIISNDIMYFSYVLARGSLGISEEPKFIKLKNQGIDDPFKYFNNIDPDKCKPDFVTKEYSPFGSAKRMYFTIENALKIDFCRNTIENWYQDTVINDDEYYYLLAALINAVPFVSNTTGTYGAFLKKWDKRAYKPLYLDPPDIESTYDNICYNVDSIKLLDQLKHIDICYIDTPYNTRQYPSNYHVLEMIAKWDKPSLKGVTGQPNLNNEKSDFAVKRKAYAAMDKLLSKLRSSHAIISYSTDGIIPELDLKQLINKYAKPNTTEEYTFVYRKYKSKIHNDNPVKEILFYFQPQLGKRYKQESLGFNKASIKNNVPIKGYIKSPLNYVGGKYKLLPQIIPLFPKEISTFIDLFSGGANVGINVHADKVIFNDINTKINGIFRYFQDHDIDHILKKIYNYIDEYSLSKTNEIGFRAFREKYNSNPSPIELYALVSYSFNYQFRFNNNMKFNNPFGRNRSHFSKRMEHNLIKFVTKLNSIDAIFTDDYFTKVDLSHLSTNDFVYADPPYLITTGSYNDGNRGFVNWTEKQEKQLYQLLDELDQRHIRFALSNVLTHKGVENNSLIKWSKKYNIHHLNYSYRNSSHNTKHLDSDEVLITNY</sequence>
<dbReference type="REBASE" id="227404">
    <property type="entry name" value="M.Lhe8105I"/>
</dbReference>
<evidence type="ECO:0000256" key="5">
    <source>
        <dbReference type="ARBA" id="ARBA00022691"/>
    </source>
</evidence>
<dbReference type="RefSeq" id="WP_101854089.1">
    <property type="nucleotide sequence ID" value="NZ_CP015497.1"/>
</dbReference>
<evidence type="ECO:0000256" key="4">
    <source>
        <dbReference type="ARBA" id="ARBA00022679"/>
    </source>
</evidence>
<dbReference type="GO" id="GO:0006298">
    <property type="term" value="P:mismatch repair"/>
    <property type="evidence" value="ECO:0007669"/>
    <property type="project" value="TreeGrafter"/>
</dbReference>
<dbReference type="InterPro" id="IPR002052">
    <property type="entry name" value="DNA_methylase_N6_adenine_CS"/>
</dbReference>
<geneLocation type="plasmid" evidence="9">
    <name>pfam8105</name>
</geneLocation>
<dbReference type="GO" id="GO:0009307">
    <property type="term" value="P:DNA restriction-modification system"/>
    <property type="evidence" value="ECO:0007669"/>
    <property type="project" value="InterPro"/>
</dbReference>
<evidence type="ECO:0000256" key="2">
    <source>
        <dbReference type="ARBA" id="ARBA00011900"/>
    </source>
</evidence>
<dbReference type="NCBIfam" id="TIGR00571">
    <property type="entry name" value="dam"/>
    <property type="match status" value="1"/>
</dbReference>
<evidence type="ECO:0000256" key="1">
    <source>
        <dbReference type="ARBA" id="ARBA00006594"/>
    </source>
</evidence>
<dbReference type="GO" id="GO:0032259">
    <property type="term" value="P:methylation"/>
    <property type="evidence" value="ECO:0007669"/>
    <property type="project" value="UniProtKB-KW"/>
</dbReference>
<dbReference type="Gene3D" id="1.10.1020.10">
    <property type="entry name" value="Adenine-specific Methyltransferase, Domain 2"/>
    <property type="match status" value="1"/>
</dbReference>
<organism evidence="8 9">
    <name type="scientific">Lactobacillus helveticus</name>
    <name type="common">Lactobacillus suntoryeus</name>
    <dbReference type="NCBI Taxonomy" id="1587"/>
    <lineage>
        <taxon>Bacteria</taxon>
        <taxon>Bacillati</taxon>
        <taxon>Bacillota</taxon>
        <taxon>Bacilli</taxon>
        <taxon>Lactobacillales</taxon>
        <taxon>Lactobacillaceae</taxon>
        <taxon>Lactobacillus</taxon>
    </lineage>
</organism>
<dbReference type="Gene3D" id="3.40.50.150">
    <property type="entry name" value="Vaccinia Virus protein VP39"/>
    <property type="match status" value="1"/>
</dbReference>
<reference evidence="9" key="1">
    <citation type="submission" date="2016-05" db="EMBL/GenBank/DDBJ databases">
        <title>Genome sequence of Lactobacillus helveticus FAM8105.</title>
        <authorList>
            <person name="Ahrens C."/>
            <person name="Schmid M."/>
        </authorList>
    </citation>
    <scope>NUCLEOTIDE SEQUENCE [LARGE SCALE GENOMIC DNA]</scope>
    <source>
        <strain evidence="9">FAM8105</strain>
        <plasmid evidence="9">pfam8105</plasmid>
    </source>
</reference>
<keyword evidence="8" id="KW-0614">Plasmid</keyword>
<dbReference type="AlphaFoldDB" id="A0AAU8XWX4"/>
<name>A0AAU8XWX4_LACHE</name>
<dbReference type="SUPFAM" id="SSF53335">
    <property type="entry name" value="S-adenosyl-L-methionine-dependent methyltransferases"/>
    <property type="match status" value="2"/>
</dbReference>
<dbReference type="PROSITE" id="PS00092">
    <property type="entry name" value="N6_MTASE"/>
    <property type="match status" value="1"/>
</dbReference>
<protein>
    <recommendedName>
        <fullName evidence="2 7">Site-specific DNA-methyltransferase (adenine-specific)</fullName>
        <ecNumber evidence="2 7">2.1.1.72</ecNumber>
    </recommendedName>
</protein>
<dbReference type="EMBL" id="CP015497">
    <property type="protein sequence ID" value="AUI75291.1"/>
    <property type="molecule type" value="Genomic_DNA"/>
</dbReference>